<keyword evidence="1 4" id="KW-0808">Transferase</keyword>
<evidence type="ECO:0000256" key="2">
    <source>
        <dbReference type="SAM" id="Phobius"/>
    </source>
</evidence>
<dbReference type="RefSeq" id="WP_353893685.1">
    <property type="nucleotide sequence ID" value="NZ_CP159485.1"/>
</dbReference>
<dbReference type="GO" id="GO:0008168">
    <property type="term" value="F:methyltransferase activity"/>
    <property type="evidence" value="ECO:0007669"/>
    <property type="project" value="UniProtKB-KW"/>
</dbReference>
<feature type="domain" description="Methyltransferase" evidence="3">
    <location>
        <begin position="49"/>
        <end position="145"/>
    </location>
</feature>
<keyword evidence="2" id="KW-1133">Transmembrane helix</keyword>
<organism evidence="4">
    <name type="scientific">Proteinivorax hydrogeniformans</name>
    <dbReference type="NCBI Taxonomy" id="1826727"/>
    <lineage>
        <taxon>Bacteria</taxon>
        <taxon>Bacillati</taxon>
        <taxon>Bacillota</taxon>
        <taxon>Clostridia</taxon>
        <taxon>Eubacteriales</taxon>
        <taxon>Proteinivoracaceae</taxon>
        <taxon>Proteinivorax</taxon>
    </lineage>
</organism>
<name>A0AAU8HUS3_9FIRM</name>
<dbReference type="Gene3D" id="3.40.50.150">
    <property type="entry name" value="Vaccinia Virus protein VP39"/>
    <property type="match status" value="1"/>
</dbReference>
<gene>
    <name evidence="4" type="ORF">PRVXH_000444</name>
</gene>
<sequence>MSNYEFKDYDFEKPSFLHIILDSTLMNLLAPFIYGKYYDTFNLKGDEKVLDFGSGGGLGARELAKRLPYRGELWCVDTSTYWTNKAKKRLNKFKNVKFYVGDIKNKDIPKGYFDVITINAVLHDITPAQRQEVIMNLVKKLKQGGKLLIQEPIEPSHGMEIKEIQLILNNANLKEASHSVKRSAYQGVYVDR</sequence>
<dbReference type="PROSITE" id="PS51683">
    <property type="entry name" value="SAM_OMT_II"/>
    <property type="match status" value="1"/>
</dbReference>
<dbReference type="AlphaFoldDB" id="A0AAU8HUS3"/>
<accession>A0AAU8HUS3</accession>
<dbReference type="GO" id="GO:0032259">
    <property type="term" value="P:methylation"/>
    <property type="evidence" value="ECO:0007669"/>
    <property type="project" value="UniProtKB-KW"/>
</dbReference>
<dbReference type="InterPro" id="IPR041698">
    <property type="entry name" value="Methyltransf_25"/>
</dbReference>
<protein>
    <submittedName>
        <fullName evidence="4">Class I SAM-dependent methyltransferase</fullName>
        <ecNumber evidence="4">2.1.-.-</ecNumber>
    </submittedName>
</protein>
<evidence type="ECO:0000313" key="4">
    <source>
        <dbReference type="EMBL" id="XCI29137.1"/>
    </source>
</evidence>
<dbReference type="PANTHER" id="PTHR43861">
    <property type="entry name" value="TRANS-ACONITATE 2-METHYLTRANSFERASE-RELATED"/>
    <property type="match status" value="1"/>
</dbReference>
<evidence type="ECO:0000259" key="3">
    <source>
        <dbReference type="Pfam" id="PF13649"/>
    </source>
</evidence>
<dbReference type="Pfam" id="PF13649">
    <property type="entry name" value="Methyltransf_25"/>
    <property type="match status" value="1"/>
</dbReference>
<keyword evidence="2" id="KW-0812">Transmembrane</keyword>
<reference evidence="4" key="1">
    <citation type="journal article" date="2018" name="Antonie Van Leeuwenhoek">
        <title>Proteinivorax hydrogeniformans sp. nov., an anaerobic, haloalkaliphilic bacterium fermenting proteinaceous compounds with high hydrogen production.</title>
        <authorList>
            <person name="Boltyanskaya Y."/>
            <person name="Detkova E."/>
            <person name="Pimenov N."/>
            <person name="Kevbrin V."/>
        </authorList>
    </citation>
    <scope>NUCLEOTIDE SEQUENCE</scope>
    <source>
        <strain evidence="4">Z-710</strain>
    </source>
</reference>
<dbReference type="EMBL" id="CP159485">
    <property type="protein sequence ID" value="XCI29137.1"/>
    <property type="molecule type" value="Genomic_DNA"/>
</dbReference>
<dbReference type="CDD" id="cd02440">
    <property type="entry name" value="AdoMet_MTases"/>
    <property type="match status" value="1"/>
</dbReference>
<proteinExistence type="predicted"/>
<feature type="transmembrane region" description="Helical" evidence="2">
    <location>
        <begin position="15"/>
        <end position="34"/>
    </location>
</feature>
<keyword evidence="4" id="KW-0489">Methyltransferase</keyword>
<dbReference type="EC" id="2.1.-.-" evidence="4"/>
<dbReference type="InterPro" id="IPR016461">
    <property type="entry name" value="COMT-like"/>
</dbReference>
<dbReference type="SUPFAM" id="SSF53335">
    <property type="entry name" value="S-adenosyl-L-methionine-dependent methyltransferases"/>
    <property type="match status" value="1"/>
</dbReference>
<reference evidence="4" key="2">
    <citation type="submission" date="2024-06" db="EMBL/GenBank/DDBJ databases">
        <authorList>
            <person name="Petrova K.O."/>
            <person name="Toshchakov S.V."/>
            <person name="Boltjanskaja Y.V."/>
            <person name="Kevbrin V.V."/>
        </authorList>
    </citation>
    <scope>NUCLEOTIDE SEQUENCE</scope>
    <source>
        <strain evidence="4">Z-710</strain>
    </source>
</reference>
<keyword evidence="2" id="KW-0472">Membrane</keyword>
<dbReference type="InterPro" id="IPR029063">
    <property type="entry name" value="SAM-dependent_MTases_sf"/>
</dbReference>
<evidence type="ECO:0000256" key="1">
    <source>
        <dbReference type="ARBA" id="ARBA00022679"/>
    </source>
</evidence>